<feature type="compositionally biased region" description="Polar residues" evidence="2">
    <location>
        <begin position="427"/>
        <end position="441"/>
    </location>
</feature>
<evidence type="ECO:0000256" key="1">
    <source>
        <dbReference type="SAM" id="Coils"/>
    </source>
</evidence>
<dbReference type="Proteomes" id="UP000813463">
    <property type="component" value="Chromosome 4"/>
</dbReference>
<dbReference type="PANTHER" id="PTHR48036">
    <property type="entry name" value="SPLICING FACTOR (PAD-1), PUTATIVE (AFU_ORTHOLOGUE AFUA_1G15810)-RELATED"/>
    <property type="match status" value="1"/>
</dbReference>
<reference evidence="4" key="2">
    <citation type="submission" date="2025-08" db="UniProtKB">
        <authorList>
            <consortium name="RefSeq"/>
        </authorList>
    </citation>
    <scope>IDENTIFICATION</scope>
    <source>
        <tissue evidence="4">Leaf</tissue>
    </source>
</reference>
<gene>
    <name evidence="4" type="primary">LOC110805637</name>
</gene>
<feature type="compositionally biased region" description="Basic residues" evidence="2">
    <location>
        <begin position="58"/>
        <end position="70"/>
    </location>
</feature>
<proteinExistence type="predicted"/>
<organism evidence="3 4">
    <name type="scientific">Spinacia oleracea</name>
    <name type="common">Spinach</name>
    <dbReference type="NCBI Taxonomy" id="3562"/>
    <lineage>
        <taxon>Eukaryota</taxon>
        <taxon>Viridiplantae</taxon>
        <taxon>Streptophyta</taxon>
        <taxon>Embryophyta</taxon>
        <taxon>Tracheophyta</taxon>
        <taxon>Spermatophyta</taxon>
        <taxon>Magnoliopsida</taxon>
        <taxon>eudicotyledons</taxon>
        <taxon>Gunneridae</taxon>
        <taxon>Pentapetalae</taxon>
        <taxon>Caryophyllales</taxon>
        <taxon>Chenopodiaceae</taxon>
        <taxon>Chenopodioideae</taxon>
        <taxon>Anserineae</taxon>
        <taxon>Spinacia</taxon>
    </lineage>
</organism>
<keyword evidence="1" id="KW-0175">Coiled coil</keyword>
<feature type="compositionally biased region" description="Basic and acidic residues" evidence="2">
    <location>
        <begin position="1"/>
        <end position="57"/>
    </location>
</feature>
<accession>A0ABM3RRX2</accession>
<feature type="coiled-coil region" evidence="1">
    <location>
        <begin position="639"/>
        <end position="687"/>
    </location>
</feature>
<evidence type="ECO:0000313" key="3">
    <source>
        <dbReference type="Proteomes" id="UP000813463"/>
    </source>
</evidence>
<dbReference type="InterPro" id="IPR006509">
    <property type="entry name" value="RBM39_SF"/>
</dbReference>
<dbReference type="RefSeq" id="XP_056698376.1">
    <property type="nucleotide sequence ID" value="XM_056842398.1"/>
</dbReference>
<name>A0ABM3RRX2_SPIOL</name>
<reference evidence="3" key="1">
    <citation type="journal article" date="2021" name="Nat. Commun.">
        <title>Genomic analyses provide insights into spinach domestication and the genetic basis of agronomic traits.</title>
        <authorList>
            <person name="Cai X."/>
            <person name="Sun X."/>
            <person name="Xu C."/>
            <person name="Sun H."/>
            <person name="Wang X."/>
            <person name="Ge C."/>
            <person name="Zhang Z."/>
            <person name="Wang Q."/>
            <person name="Fei Z."/>
            <person name="Jiao C."/>
            <person name="Wang Q."/>
        </authorList>
    </citation>
    <scope>NUCLEOTIDE SEQUENCE [LARGE SCALE GENOMIC DNA]</scope>
    <source>
        <strain evidence="3">cv. Varoflay</strain>
    </source>
</reference>
<dbReference type="GeneID" id="110805637"/>
<sequence length="757" mass="84144">MGKDRDGGRERGRDWGRGKNGDRERRDRGRDREKRDGDKDKERVERERGHRAGDRTKRIQRRGVRVRRRGRGESSRKLRKKTQVVEPEVDPGMDHLTVFAYHVFVLQLILQLLMQYYYMSVMPLKATEKDVYEFFSKAGKIFVSEMGRSKSVVARGKGESGSTRVKSLNPIYSTVVDPAAFVELAGLPPSAEVKIPGSDEEAFDCPEGYVVMYEYPFTIGFKFPFTPLVRSFIEVFHLSPGQLMPQIWRVFTVVHGVTANWRMPFDLSDLMYTYDLALQKCCRYTLVTKKGKTNLGVGLGVNDRGWQSRFVFVGKDSLGDKGRFLVEGWTTEVVKASSLTELNVDSEDKYRKFLGYSVEDRSFSRDGEFLDEQEVNRSGDVAEEEEIDEESGQLTRRRKRLGLLEEVVANSSSAEGEVGDMADNSEHTLSSRPVSRMSQSEIQERARKRLRSSSTSGGQGMTVVPRFSAIGSSAETPVVIGAEGFHPIASSSPPQPFKASSAAVDVSKVSTSSAKKRPAETNPVEDTVITLPPGFLGDEEASVIWPFADLLILPTTYRRYHEVDPLPVASDAAELSLRASQAALAVRRQCSLLCDEVTNARQLTATAKKAAASWEAKWKAAEKKVVDLAAVVKAKGDQLKGKDKQLADVAKDLEKVKEELASTTEELDGLRSLYDALQEEAKDVEALAIWRTRAQMMYSCLIGETSLWPCQKEVDDYLANGGTMADLSVPVVDSEELAKTADTASTEATEVDAAVRL</sequence>
<feature type="region of interest" description="Disordered" evidence="2">
    <location>
        <begin position="411"/>
        <end position="442"/>
    </location>
</feature>
<feature type="region of interest" description="Disordered" evidence="2">
    <location>
        <begin position="1"/>
        <end position="85"/>
    </location>
</feature>
<evidence type="ECO:0000256" key="2">
    <source>
        <dbReference type="SAM" id="MobiDB-lite"/>
    </source>
</evidence>
<protein>
    <submittedName>
        <fullName evidence="4">Uncharacterized protein</fullName>
    </submittedName>
</protein>
<evidence type="ECO:0000313" key="4">
    <source>
        <dbReference type="RefSeq" id="XP_056698376.1"/>
    </source>
</evidence>
<keyword evidence="3" id="KW-1185">Reference proteome</keyword>